<dbReference type="InterPro" id="IPR027266">
    <property type="entry name" value="TrmE/GcvT-like"/>
</dbReference>
<dbReference type="GO" id="GO:0005739">
    <property type="term" value="C:mitochondrion"/>
    <property type="evidence" value="ECO:0007669"/>
    <property type="project" value="TreeGrafter"/>
</dbReference>
<evidence type="ECO:0000313" key="2">
    <source>
        <dbReference type="Proteomes" id="UP000595140"/>
    </source>
</evidence>
<dbReference type="AlphaFoldDB" id="A0A484K6X5"/>
<sequence>MRDKDLAHIEEHMKAYASKGGDVSWQIHDDRSLLALQGPVAATVLQHLTKGEDLSKMYCGNFKVLDINGGSHASSQEPGTRGKTGLKFPYLRNMQSTLRKPF</sequence>
<protein>
    <submittedName>
        <fullName evidence="1">Uncharacterized protein</fullName>
    </submittedName>
</protein>
<dbReference type="PANTHER" id="PTHR43757">
    <property type="entry name" value="AMINOMETHYLTRANSFERASE"/>
    <property type="match status" value="1"/>
</dbReference>
<accession>A0A484K6X5</accession>
<dbReference type="Proteomes" id="UP000595140">
    <property type="component" value="Unassembled WGS sequence"/>
</dbReference>
<organism evidence="1 2">
    <name type="scientific">Cuscuta campestris</name>
    <dbReference type="NCBI Taxonomy" id="132261"/>
    <lineage>
        <taxon>Eukaryota</taxon>
        <taxon>Viridiplantae</taxon>
        <taxon>Streptophyta</taxon>
        <taxon>Embryophyta</taxon>
        <taxon>Tracheophyta</taxon>
        <taxon>Spermatophyta</taxon>
        <taxon>Magnoliopsida</taxon>
        <taxon>eudicotyledons</taxon>
        <taxon>Gunneridae</taxon>
        <taxon>Pentapetalae</taxon>
        <taxon>asterids</taxon>
        <taxon>lamiids</taxon>
        <taxon>Solanales</taxon>
        <taxon>Convolvulaceae</taxon>
        <taxon>Cuscuteae</taxon>
        <taxon>Cuscuta</taxon>
        <taxon>Cuscuta subgen. Grammica</taxon>
        <taxon>Cuscuta sect. Cleistogrammica</taxon>
    </lineage>
</organism>
<dbReference type="Gene3D" id="3.30.1360.120">
    <property type="entry name" value="Probable tRNA modification gtpase trme, domain 1"/>
    <property type="match status" value="1"/>
</dbReference>
<dbReference type="PANTHER" id="PTHR43757:SF2">
    <property type="entry name" value="AMINOMETHYLTRANSFERASE, MITOCHONDRIAL"/>
    <property type="match status" value="1"/>
</dbReference>
<evidence type="ECO:0000313" key="1">
    <source>
        <dbReference type="EMBL" id="VFQ58519.1"/>
    </source>
</evidence>
<proteinExistence type="predicted"/>
<dbReference type="SUPFAM" id="SSF103025">
    <property type="entry name" value="Folate-binding domain"/>
    <property type="match status" value="1"/>
</dbReference>
<dbReference type="EMBL" id="OOIL02000001">
    <property type="protein sequence ID" value="VFQ58519.1"/>
    <property type="molecule type" value="Genomic_DNA"/>
</dbReference>
<keyword evidence="2" id="KW-1185">Reference proteome</keyword>
<dbReference type="OrthoDB" id="10529709at2759"/>
<name>A0A484K6X5_9ASTE</name>
<dbReference type="InterPro" id="IPR028896">
    <property type="entry name" value="GcvT/YgfZ/DmdA"/>
</dbReference>
<reference evidence="1 2" key="1">
    <citation type="submission" date="2018-04" db="EMBL/GenBank/DDBJ databases">
        <authorList>
            <person name="Vogel A."/>
        </authorList>
    </citation>
    <scope>NUCLEOTIDE SEQUENCE [LARGE SCALE GENOMIC DNA]</scope>
</reference>
<gene>
    <name evidence="1" type="ORF">CCAM_LOCUS295</name>
</gene>